<evidence type="ECO:0000313" key="2">
    <source>
        <dbReference type="EMBL" id="KAL0148996.1"/>
    </source>
</evidence>
<organism evidence="2 3">
    <name type="scientific">Cirrhinus mrigala</name>
    <name type="common">Mrigala</name>
    <dbReference type="NCBI Taxonomy" id="683832"/>
    <lineage>
        <taxon>Eukaryota</taxon>
        <taxon>Metazoa</taxon>
        <taxon>Chordata</taxon>
        <taxon>Craniata</taxon>
        <taxon>Vertebrata</taxon>
        <taxon>Euteleostomi</taxon>
        <taxon>Actinopterygii</taxon>
        <taxon>Neopterygii</taxon>
        <taxon>Teleostei</taxon>
        <taxon>Ostariophysi</taxon>
        <taxon>Cypriniformes</taxon>
        <taxon>Cyprinidae</taxon>
        <taxon>Labeoninae</taxon>
        <taxon>Labeonini</taxon>
        <taxon>Cirrhinus</taxon>
    </lineage>
</organism>
<protein>
    <submittedName>
        <fullName evidence="2">Uncharacterized protein</fullName>
    </submittedName>
</protein>
<name>A0ABD0MKE5_CIRMR</name>
<accession>A0ABD0MKE5</accession>
<dbReference type="EMBL" id="JAMKFB020000559">
    <property type="protein sequence ID" value="KAL0148996.1"/>
    <property type="molecule type" value="Genomic_DNA"/>
</dbReference>
<gene>
    <name evidence="2" type="ORF">M9458_055699</name>
</gene>
<evidence type="ECO:0000313" key="3">
    <source>
        <dbReference type="Proteomes" id="UP001529510"/>
    </source>
</evidence>
<feature type="region of interest" description="Disordered" evidence="1">
    <location>
        <begin position="96"/>
        <end position="118"/>
    </location>
</feature>
<keyword evidence="3" id="KW-1185">Reference proteome</keyword>
<proteinExistence type="predicted"/>
<sequence length="118" mass="13017">QLNASSPVNTRSAVVGTLVRADKRSVWRDSNESRCFVPLLAHKNYIEHSSNSSWLRPRALKCCLRKQHSKAGRRQGTYLLLKEAGSESLAVTSKAAKATPGTVSDKLQRQQNMTPLLG</sequence>
<feature type="non-terminal residue" evidence="2">
    <location>
        <position position="1"/>
    </location>
</feature>
<dbReference type="AlphaFoldDB" id="A0ABD0MKE5"/>
<reference evidence="2 3" key="1">
    <citation type="submission" date="2024-05" db="EMBL/GenBank/DDBJ databases">
        <title>Genome sequencing and assembly of Indian major carp, Cirrhinus mrigala (Hamilton, 1822).</title>
        <authorList>
            <person name="Mohindra V."/>
            <person name="Chowdhury L.M."/>
            <person name="Lal K."/>
            <person name="Jena J.K."/>
        </authorList>
    </citation>
    <scope>NUCLEOTIDE SEQUENCE [LARGE SCALE GENOMIC DNA]</scope>
    <source>
        <strain evidence="2">CM1030</strain>
        <tissue evidence="2">Blood</tissue>
    </source>
</reference>
<dbReference type="Proteomes" id="UP001529510">
    <property type="component" value="Unassembled WGS sequence"/>
</dbReference>
<comment type="caution">
    <text evidence="2">The sequence shown here is derived from an EMBL/GenBank/DDBJ whole genome shotgun (WGS) entry which is preliminary data.</text>
</comment>
<feature type="compositionally biased region" description="Polar residues" evidence="1">
    <location>
        <begin position="109"/>
        <end position="118"/>
    </location>
</feature>
<evidence type="ECO:0000256" key="1">
    <source>
        <dbReference type="SAM" id="MobiDB-lite"/>
    </source>
</evidence>